<reference evidence="1" key="1">
    <citation type="submission" date="2020-10" db="EMBL/GenBank/DDBJ databases">
        <authorList>
            <person name="Kadnikov V."/>
            <person name="Beletsky A.V."/>
            <person name="Mardanov A.V."/>
            <person name="Karnachuk O.V."/>
            <person name="Ravin N.V."/>
        </authorList>
    </citation>
    <scope>NUCLEOTIDE SEQUENCE</scope>
    <source>
        <strain evidence="1">Bu02</strain>
    </source>
</reference>
<dbReference type="AlphaFoldDB" id="A0AAT9LE44"/>
<reference evidence="1" key="2">
    <citation type="journal article" date="2023" name="Biology">
        <title>Prokaryotic Life Associated with Coal-Fire Gas Vents Revealed by Metagenomics.</title>
        <authorList>
            <person name="Kadnikov V.V."/>
            <person name="Mardanov A.V."/>
            <person name="Beletsky A.V."/>
            <person name="Karnachuk O.V."/>
            <person name="Ravin N.V."/>
        </authorList>
    </citation>
    <scope>NUCLEOTIDE SEQUENCE</scope>
    <source>
        <strain evidence="1">Bu02</strain>
    </source>
</reference>
<accession>A0AAT9LE44</accession>
<protein>
    <submittedName>
        <fullName evidence="1">Type II toxin-antitoxin system MqsR family toxin</fullName>
    </submittedName>
</protein>
<name>A0AAT9LE44_9FIRM</name>
<evidence type="ECO:0000313" key="1">
    <source>
        <dbReference type="EMBL" id="QUL99297.1"/>
    </source>
</evidence>
<proteinExistence type="predicted"/>
<dbReference type="KEGG" id="fcz:IMF26_04370"/>
<sequence>MTLSQEGKLAFVEREKNVQSLAMLGMLPSEVPSVLRELSVSDYSEGPLDDDRGRPIQWWVFGPNYCGIVLYIKVAVYSGRCICMSFHEAEHNLTRPFRREVEK</sequence>
<organism evidence="1">
    <name type="scientific">Candidatus Fermentithermobacillus carboniphilus</name>
    <dbReference type="NCBI Taxonomy" id="3085328"/>
    <lineage>
        <taxon>Bacteria</taxon>
        <taxon>Bacillati</taxon>
        <taxon>Bacillota</taxon>
        <taxon>Candidatus Fermentithermobacillia</taxon>
        <taxon>Candidatus Fermentithermobacillales</taxon>
        <taxon>Candidatus Fermentithermobacillaceae</taxon>
        <taxon>Candidatus Fermentithermobacillus</taxon>
    </lineage>
</organism>
<dbReference type="EMBL" id="CP062796">
    <property type="protein sequence ID" value="QUL99297.1"/>
    <property type="molecule type" value="Genomic_DNA"/>
</dbReference>
<gene>
    <name evidence="1" type="ORF">IMF26_04370</name>
</gene>